<dbReference type="Proteomes" id="UP000006201">
    <property type="component" value="Unassembled WGS sequence"/>
</dbReference>
<dbReference type="RefSeq" id="WP_009840277.1">
    <property type="nucleotide sequence ID" value="NZ_CH959301.1"/>
</dbReference>
<feature type="chain" id="PRO_5002665895" evidence="1">
    <location>
        <begin position="22"/>
        <end position="243"/>
    </location>
</feature>
<keyword evidence="1" id="KW-0732">Signal</keyword>
<dbReference type="SUPFAM" id="SSF53850">
    <property type="entry name" value="Periplasmic binding protein-like II"/>
    <property type="match status" value="1"/>
</dbReference>
<accession>A4CAP1</accession>
<dbReference type="Gene3D" id="3.40.190.10">
    <property type="entry name" value="Periplasmic binding protein-like II"/>
    <property type="match status" value="2"/>
</dbReference>
<organism evidence="3 4">
    <name type="scientific">Pseudoalteromonas tunicata D2</name>
    <dbReference type="NCBI Taxonomy" id="87626"/>
    <lineage>
        <taxon>Bacteria</taxon>
        <taxon>Pseudomonadati</taxon>
        <taxon>Pseudomonadota</taxon>
        <taxon>Gammaproteobacteria</taxon>
        <taxon>Alteromonadales</taxon>
        <taxon>Pseudoalteromonadaceae</taxon>
        <taxon>Pseudoalteromonas</taxon>
    </lineage>
</organism>
<dbReference type="EMBL" id="AAOH01000004">
    <property type="protein sequence ID" value="EAR28449.1"/>
    <property type="molecule type" value="Genomic_DNA"/>
</dbReference>
<name>A4CAP1_9GAMM</name>
<evidence type="ECO:0000313" key="3">
    <source>
        <dbReference type="EMBL" id="EAR28449.1"/>
    </source>
</evidence>
<dbReference type="PANTHER" id="PTHR38834:SF3">
    <property type="entry name" value="SOLUTE-BINDING PROTEIN FAMILY 3_N-TERMINAL DOMAIN-CONTAINING PROTEIN"/>
    <property type="match status" value="1"/>
</dbReference>
<protein>
    <submittedName>
        <fullName evidence="3">ABC-type amino acid transport/signal transduction systems, periplasmic component/domain</fullName>
    </submittedName>
</protein>
<evidence type="ECO:0000256" key="1">
    <source>
        <dbReference type="SAM" id="SignalP"/>
    </source>
</evidence>
<dbReference type="STRING" id="87626.PTD2_21577"/>
<proteinExistence type="predicted"/>
<feature type="signal peptide" evidence="1">
    <location>
        <begin position="1"/>
        <end position="21"/>
    </location>
</feature>
<keyword evidence="4" id="KW-1185">Reference proteome</keyword>
<dbReference type="HOGENOM" id="CLU_064076_1_2_6"/>
<evidence type="ECO:0000259" key="2">
    <source>
        <dbReference type="Pfam" id="PF00497"/>
    </source>
</evidence>
<dbReference type="Pfam" id="PF00497">
    <property type="entry name" value="SBP_bac_3"/>
    <property type="match status" value="1"/>
</dbReference>
<comment type="caution">
    <text evidence="3">The sequence shown here is derived from an EMBL/GenBank/DDBJ whole genome shotgun (WGS) entry which is preliminary data.</text>
</comment>
<dbReference type="AlphaFoldDB" id="A4CAP1"/>
<dbReference type="eggNOG" id="COG0834">
    <property type="taxonomic scope" value="Bacteria"/>
</dbReference>
<sequence length="243" mass="27415">MLLYKTTFKLFLLLLSTHANAGLTVLTELSPPYQTIENNEVKGITTEIVQAIFKQAQLTPQFKLYPWARSYKLALNNPNSFIYSIGRTPEREDKFIWLVPVAKFKLGFVKLSSRTDIKINTLEDAKKWIIAAQRNDMATQYLERKGFNKANHLILTTDIQNSWQLLLGGKVDLVVDVKSAVPITAKSIQLPSNHLTYEYAIAELEIEGYLAANKNTSPAIITQVEAAIAVVLQSALYQKAYHQ</sequence>
<dbReference type="PANTHER" id="PTHR38834">
    <property type="entry name" value="PERIPLASMIC SUBSTRATE BINDING PROTEIN FAMILY 3"/>
    <property type="match status" value="1"/>
</dbReference>
<dbReference type="OrthoDB" id="8587856at2"/>
<feature type="domain" description="Solute-binding protein family 3/N-terminal" evidence="2">
    <location>
        <begin position="24"/>
        <end position="241"/>
    </location>
</feature>
<reference evidence="3 4" key="1">
    <citation type="submission" date="2006-02" db="EMBL/GenBank/DDBJ databases">
        <authorList>
            <person name="Moran M.A."/>
            <person name="Kjelleberg S."/>
            <person name="Egan S."/>
            <person name="Saunders N."/>
            <person name="Thomas T."/>
            <person name="Ferriera S."/>
            <person name="Johnson J."/>
            <person name="Kravitz S."/>
            <person name="Halpern A."/>
            <person name="Remington K."/>
            <person name="Beeson K."/>
            <person name="Tran B."/>
            <person name="Rogers Y.-H."/>
            <person name="Friedman R."/>
            <person name="Venter J.C."/>
        </authorList>
    </citation>
    <scope>NUCLEOTIDE SEQUENCE [LARGE SCALE GENOMIC DNA]</scope>
    <source>
        <strain evidence="3 4">D2</strain>
    </source>
</reference>
<evidence type="ECO:0000313" key="4">
    <source>
        <dbReference type="Proteomes" id="UP000006201"/>
    </source>
</evidence>
<dbReference type="InterPro" id="IPR001638">
    <property type="entry name" value="Solute-binding_3/MltF_N"/>
</dbReference>
<gene>
    <name evidence="3" type="ORF">PTD2_21577</name>
</gene>